<feature type="region of interest" description="Disordered" evidence="1">
    <location>
        <begin position="1"/>
        <end position="77"/>
    </location>
</feature>
<feature type="compositionally biased region" description="Polar residues" evidence="1">
    <location>
        <begin position="42"/>
        <end position="54"/>
    </location>
</feature>
<dbReference type="AlphaFoldDB" id="A0A5J4UNB6"/>
<reference evidence="2 3" key="1">
    <citation type="submission" date="2019-03" db="EMBL/GenBank/DDBJ databases">
        <title>Single cell metagenomics reveals metabolic interactions within the superorganism composed of flagellate Streblomastix strix and complex community of Bacteroidetes bacteria on its surface.</title>
        <authorList>
            <person name="Treitli S.C."/>
            <person name="Kolisko M."/>
            <person name="Husnik F."/>
            <person name="Keeling P."/>
            <person name="Hampl V."/>
        </authorList>
    </citation>
    <scope>NUCLEOTIDE SEQUENCE [LARGE SCALE GENOMIC DNA]</scope>
    <source>
        <strain evidence="2">ST1C</strain>
    </source>
</reference>
<evidence type="ECO:0000256" key="1">
    <source>
        <dbReference type="SAM" id="MobiDB-lite"/>
    </source>
</evidence>
<organism evidence="2 3">
    <name type="scientific">Streblomastix strix</name>
    <dbReference type="NCBI Taxonomy" id="222440"/>
    <lineage>
        <taxon>Eukaryota</taxon>
        <taxon>Metamonada</taxon>
        <taxon>Preaxostyla</taxon>
        <taxon>Oxymonadida</taxon>
        <taxon>Streblomastigidae</taxon>
        <taxon>Streblomastix</taxon>
    </lineage>
</organism>
<name>A0A5J4UNB6_9EUKA</name>
<evidence type="ECO:0000313" key="3">
    <source>
        <dbReference type="Proteomes" id="UP000324800"/>
    </source>
</evidence>
<proteinExistence type="predicted"/>
<feature type="compositionally biased region" description="Basic and acidic residues" evidence="1">
    <location>
        <begin position="12"/>
        <end position="41"/>
    </location>
</feature>
<accession>A0A5J4UNB6</accession>
<feature type="compositionally biased region" description="Basic and acidic residues" evidence="1">
    <location>
        <begin position="55"/>
        <end position="77"/>
    </location>
</feature>
<sequence>MSESKSLQNISDKTENPKEDKEEKKDEIEKSKVKDAQEYKNESNLSNSDLNTVKQKSDISEDSQGMKKNEKKCDENY</sequence>
<protein>
    <submittedName>
        <fullName evidence="2">Uncharacterized protein</fullName>
    </submittedName>
</protein>
<comment type="caution">
    <text evidence="2">The sequence shown here is derived from an EMBL/GenBank/DDBJ whole genome shotgun (WGS) entry which is preliminary data.</text>
</comment>
<evidence type="ECO:0000313" key="2">
    <source>
        <dbReference type="EMBL" id="KAA6371490.1"/>
    </source>
</evidence>
<feature type="compositionally biased region" description="Polar residues" evidence="1">
    <location>
        <begin position="1"/>
        <end position="11"/>
    </location>
</feature>
<dbReference type="Proteomes" id="UP000324800">
    <property type="component" value="Unassembled WGS sequence"/>
</dbReference>
<dbReference type="EMBL" id="SNRW01014406">
    <property type="protein sequence ID" value="KAA6371490.1"/>
    <property type="molecule type" value="Genomic_DNA"/>
</dbReference>
<gene>
    <name evidence="2" type="ORF">EZS28_032982</name>
</gene>